<dbReference type="PANTHER" id="PTHR46580:SF2">
    <property type="entry name" value="MAM DOMAIN-CONTAINING PROTEIN"/>
    <property type="match status" value="1"/>
</dbReference>
<accession>A0A2W7REE1</accession>
<proteinExistence type="predicted"/>
<sequence>MRKFCIIIFLLGFSELKAQDIYSLNQHPDIEVNGEILKAPFAGGINAAQIQKIDLTGDGIEEWVTWDINSRQVLVFKNEEESFTHLPEISYLLPADIAGFLVFEDFDGDGKKDLFTATALGIKVYKNTSNGSQISWTIAQNFLRIDNGGNIQVNNLDTPLIQDLDADGDLDIVIFNFASGDYLEFYKNTSVERKGTADVDGFAFPEVYWGDFVFCGCADFSFGKTCSGSPLAKINPSLEGSRVEHAGGHSILYSDFSGDGVSDLVLGRDECSVLYYLENIGTESQPVFTKFSNQLPGYEEFPTFPIFHIGQRNNDELIISLNSNEAAYNFDIDYENSIVKMDKEGNFDFGFLQNQLLDLGENTKPIFLGSNNSGEILVSANTTREGEVRSEISRFQFNKEKITLVERDYLNLSNLKLLDAQIIKTVSTAGNEFTLVSGIQFDDNFPTQVIYQLQNESFIPFTLSGYSPSRGDYLSFFNYQKSDYFLVAGQNGSLALYQVDLDSQSASLLESNFLGFEDNPANRNLSVAVLQTENPDLYAVDQLGEILKISNFMESDLREQILVKIGNQNLPTLLGRKNWIAVVNPLFNEKPDLILGTGAGGMIYLNSEDPTNPDEDDFRVLVYPNPSDGPIKVISNMDAKGRLINSLGQELLSDIIFPENTQVEIQAGFLAPGLYILSLEVGGKFQESRKIWMR</sequence>
<dbReference type="InterPro" id="IPR028994">
    <property type="entry name" value="Integrin_alpha_N"/>
</dbReference>
<evidence type="ECO:0000256" key="1">
    <source>
        <dbReference type="ARBA" id="ARBA00022729"/>
    </source>
</evidence>
<reference evidence="2 3" key="1">
    <citation type="submission" date="2018-06" db="EMBL/GenBank/DDBJ databases">
        <title>Genomic Encyclopedia of Archaeal and Bacterial Type Strains, Phase II (KMG-II): from individual species to whole genera.</title>
        <authorList>
            <person name="Goeker M."/>
        </authorList>
    </citation>
    <scope>NUCLEOTIDE SEQUENCE [LARGE SCALE GENOMIC DNA]</scope>
    <source>
        <strain evidence="2 3">DSM 19830</strain>
    </source>
</reference>
<organism evidence="2 3">
    <name type="scientific">Algoriphagus chordae</name>
    <dbReference type="NCBI Taxonomy" id="237019"/>
    <lineage>
        <taxon>Bacteria</taxon>
        <taxon>Pseudomonadati</taxon>
        <taxon>Bacteroidota</taxon>
        <taxon>Cytophagia</taxon>
        <taxon>Cytophagales</taxon>
        <taxon>Cyclobacteriaceae</taxon>
        <taxon>Algoriphagus</taxon>
    </lineage>
</organism>
<dbReference type="AlphaFoldDB" id="A0A2W7REE1"/>
<dbReference type="EMBL" id="QKZT01000002">
    <property type="protein sequence ID" value="PZX56740.1"/>
    <property type="molecule type" value="Genomic_DNA"/>
</dbReference>
<dbReference type="Pfam" id="PF13517">
    <property type="entry name" value="FG-GAP_3"/>
    <property type="match status" value="1"/>
</dbReference>
<gene>
    <name evidence="2" type="ORF">LV85_00673</name>
</gene>
<dbReference type="OrthoDB" id="9816120at2"/>
<dbReference type="RefSeq" id="WP_111316757.1">
    <property type="nucleotide sequence ID" value="NZ_QKZT01000002.1"/>
</dbReference>
<evidence type="ECO:0000313" key="2">
    <source>
        <dbReference type="EMBL" id="PZX56740.1"/>
    </source>
</evidence>
<comment type="caution">
    <text evidence="2">The sequence shown here is derived from an EMBL/GenBank/DDBJ whole genome shotgun (WGS) entry which is preliminary data.</text>
</comment>
<evidence type="ECO:0000313" key="3">
    <source>
        <dbReference type="Proteomes" id="UP000248882"/>
    </source>
</evidence>
<keyword evidence="1" id="KW-0732">Signal</keyword>
<keyword evidence="3" id="KW-1185">Reference proteome</keyword>
<dbReference type="Proteomes" id="UP000248882">
    <property type="component" value="Unassembled WGS sequence"/>
</dbReference>
<protein>
    <submittedName>
        <fullName evidence="2">Putative secreted protein (Por secretion system target)</fullName>
    </submittedName>
</protein>
<dbReference type="SUPFAM" id="SSF69318">
    <property type="entry name" value="Integrin alpha N-terminal domain"/>
    <property type="match status" value="1"/>
</dbReference>
<name>A0A2W7REE1_9BACT</name>
<dbReference type="PANTHER" id="PTHR46580">
    <property type="entry name" value="SENSOR KINASE-RELATED"/>
    <property type="match status" value="1"/>
</dbReference>
<dbReference type="InterPro" id="IPR013517">
    <property type="entry name" value="FG-GAP"/>
</dbReference>